<reference evidence="5" key="1">
    <citation type="submission" date="2016-10" db="EMBL/GenBank/DDBJ databases">
        <authorList>
            <person name="Varghese N."/>
            <person name="Submissions S."/>
        </authorList>
    </citation>
    <scope>NUCLEOTIDE SEQUENCE [LARGE SCALE GENOMIC DNA]</scope>
    <source>
        <strain evidence="5">DSM 7165</strain>
    </source>
</reference>
<keyword evidence="1" id="KW-0175">Coiled coil</keyword>
<organism evidence="4 5">
    <name type="scientific">Allopseudospirillum japonicum</name>
    <dbReference type="NCBI Taxonomy" id="64971"/>
    <lineage>
        <taxon>Bacteria</taxon>
        <taxon>Pseudomonadati</taxon>
        <taxon>Pseudomonadota</taxon>
        <taxon>Gammaproteobacteria</taxon>
        <taxon>Oceanospirillales</taxon>
        <taxon>Oceanospirillaceae</taxon>
        <taxon>Allopseudospirillum</taxon>
    </lineage>
</organism>
<evidence type="ECO:0000313" key="5">
    <source>
        <dbReference type="Proteomes" id="UP000242999"/>
    </source>
</evidence>
<name>A0A1H6R3A4_9GAMM</name>
<dbReference type="EMBL" id="FNYH01000002">
    <property type="protein sequence ID" value="SEI46987.1"/>
    <property type="molecule type" value="Genomic_DNA"/>
</dbReference>
<sequence length="329" mass="38447">MDVDKLNMQEAPLEPLGGQEAPPEDERLLKMQRERERIEWEEQERQKKMEERRKAEQARQEAERRKLYVELENLDYELLALTEYPSDYEVESARRARLTWFVSLGIAAFLFFTSLLNIVGPWVGGIAGGLAFVLWLTHGTGMLQILPSLTRYPELLTKRKKLKRELIEYVRDLEGRQGYICRIYPLVKFNQRLSARKFKRIALMSKEHTLLANMRTLQDTACYHEFLVEALKGYRELLQREKEDDFIDSMELEEDELLEDEVTEAARKKIQAKQQEKAAEEEALMQPDPTLFVNQPSVHSVLTDENDEPSHKSHTSSPDDLTQPPPPHH</sequence>
<feature type="region of interest" description="Disordered" evidence="2">
    <location>
        <begin position="269"/>
        <end position="329"/>
    </location>
</feature>
<gene>
    <name evidence="4" type="ORF">SAMN05421831_102196</name>
</gene>
<keyword evidence="3" id="KW-0812">Transmembrane</keyword>
<keyword evidence="5" id="KW-1185">Reference proteome</keyword>
<evidence type="ECO:0000256" key="1">
    <source>
        <dbReference type="SAM" id="Coils"/>
    </source>
</evidence>
<proteinExistence type="predicted"/>
<dbReference type="RefSeq" id="WP_093308538.1">
    <property type="nucleotide sequence ID" value="NZ_FNYH01000002.1"/>
</dbReference>
<protein>
    <submittedName>
        <fullName evidence="4">Uncharacterized protein</fullName>
    </submittedName>
</protein>
<accession>A0A1H6R3A4</accession>
<keyword evidence="3" id="KW-0472">Membrane</keyword>
<feature type="transmembrane region" description="Helical" evidence="3">
    <location>
        <begin position="98"/>
        <end position="120"/>
    </location>
</feature>
<keyword evidence="3" id="KW-1133">Transmembrane helix</keyword>
<dbReference type="Proteomes" id="UP000242999">
    <property type="component" value="Unassembled WGS sequence"/>
</dbReference>
<evidence type="ECO:0000256" key="3">
    <source>
        <dbReference type="SAM" id="Phobius"/>
    </source>
</evidence>
<feature type="coiled-coil region" evidence="1">
    <location>
        <begin position="31"/>
        <end position="72"/>
    </location>
</feature>
<dbReference type="OrthoDB" id="6199447at2"/>
<feature type="region of interest" description="Disordered" evidence="2">
    <location>
        <begin position="1"/>
        <end position="28"/>
    </location>
</feature>
<evidence type="ECO:0000256" key="2">
    <source>
        <dbReference type="SAM" id="MobiDB-lite"/>
    </source>
</evidence>
<evidence type="ECO:0000313" key="4">
    <source>
        <dbReference type="EMBL" id="SEI46987.1"/>
    </source>
</evidence>
<dbReference type="AlphaFoldDB" id="A0A1H6R3A4"/>